<dbReference type="InterPro" id="IPR037392">
    <property type="entry name" value="YfmP_HTH"/>
</dbReference>
<dbReference type="CDD" id="cd04774">
    <property type="entry name" value="HTH_YfmP"/>
    <property type="match status" value="1"/>
</dbReference>
<keyword evidence="1" id="KW-0238">DNA-binding</keyword>
<evidence type="ECO:0000313" key="3">
    <source>
        <dbReference type="EMBL" id="KXZ22696.1"/>
    </source>
</evidence>
<feature type="domain" description="HTH merR-type" evidence="2">
    <location>
        <begin position="1"/>
        <end position="73"/>
    </location>
</feature>
<dbReference type="InterPro" id="IPR000551">
    <property type="entry name" value="MerR-type_HTH_dom"/>
</dbReference>
<dbReference type="GO" id="GO:0003700">
    <property type="term" value="F:DNA-binding transcription factor activity"/>
    <property type="evidence" value="ECO:0007669"/>
    <property type="project" value="InterPro"/>
</dbReference>
<evidence type="ECO:0000256" key="1">
    <source>
        <dbReference type="ARBA" id="ARBA00023125"/>
    </source>
</evidence>
<sequence length="140" mass="16497">MEWMKIDQVAKRSGLTKRTIRFYEEIGLIPAPKRTEGGVRLYSEDDMEELEKVTSTKEVLGFSLQELQQFMEMSRQLELNKEGYLLSLDPKERKEKLEEIQHALNHQLDMIDEKISTFQSFKERLNGMKEKADRAIQSIE</sequence>
<dbReference type="PANTHER" id="PTHR30204">
    <property type="entry name" value="REDOX-CYCLING DRUG-SENSING TRANSCRIPTIONAL ACTIVATOR SOXR"/>
    <property type="match status" value="1"/>
</dbReference>
<proteinExistence type="predicted"/>
<dbReference type="Proteomes" id="UP000075430">
    <property type="component" value="Unassembled WGS sequence"/>
</dbReference>
<accession>A0A150FBE4</accession>
<keyword evidence="4" id="KW-1185">Reference proteome</keyword>
<reference evidence="4" key="1">
    <citation type="submission" date="2016-02" db="EMBL/GenBank/DDBJ databases">
        <authorList>
            <person name="Dunlap C."/>
        </authorList>
    </citation>
    <scope>NUCLEOTIDE SEQUENCE [LARGE SCALE GENOMIC DNA]</scope>
    <source>
        <strain evidence="4">NRRL B-41092</strain>
    </source>
</reference>
<dbReference type="Gene3D" id="1.10.1660.10">
    <property type="match status" value="1"/>
</dbReference>
<dbReference type="PRINTS" id="PR00040">
    <property type="entry name" value="HTHMERR"/>
</dbReference>
<dbReference type="InterPro" id="IPR047057">
    <property type="entry name" value="MerR_fam"/>
</dbReference>
<evidence type="ECO:0000259" key="2">
    <source>
        <dbReference type="PROSITE" id="PS50937"/>
    </source>
</evidence>
<evidence type="ECO:0000313" key="4">
    <source>
        <dbReference type="Proteomes" id="UP000075430"/>
    </source>
</evidence>
<dbReference type="OrthoDB" id="9791488at2"/>
<dbReference type="SUPFAM" id="SSF46955">
    <property type="entry name" value="Putative DNA-binding domain"/>
    <property type="match status" value="1"/>
</dbReference>
<dbReference type="InterPro" id="IPR009061">
    <property type="entry name" value="DNA-bd_dom_put_sf"/>
</dbReference>
<dbReference type="STRING" id="1793963.AXI58_07935"/>
<organism evidence="3 4">
    <name type="scientific">Bacillus nakamurai</name>
    <dbReference type="NCBI Taxonomy" id="1793963"/>
    <lineage>
        <taxon>Bacteria</taxon>
        <taxon>Bacillati</taxon>
        <taxon>Bacillota</taxon>
        <taxon>Bacilli</taxon>
        <taxon>Bacillales</taxon>
        <taxon>Bacillaceae</taxon>
        <taxon>Bacillus</taxon>
    </lineage>
</organism>
<dbReference type="PROSITE" id="PS50937">
    <property type="entry name" value="HTH_MERR_2"/>
    <property type="match status" value="1"/>
</dbReference>
<dbReference type="RefSeq" id="WP_061520285.1">
    <property type="nucleotide sequence ID" value="NZ_JANBMN010000006.1"/>
</dbReference>
<dbReference type="AlphaFoldDB" id="A0A150FBE4"/>
<dbReference type="SMART" id="SM00422">
    <property type="entry name" value="HTH_MERR"/>
    <property type="match status" value="1"/>
</dbReference>
<protein>
    <submittedName>
        <fullName evidence="3">MerR family transcriptional regulator</fullName>
    </submittedName>
</protein>
<dbReference type="EMBL" id="LSBA01000004">
    <property type="protein sequence ID" value="KXZ22696.1"/>
    <property type="molecule type" value="Genomic_DNA"/>
</dbReference>
<dbReference type="PANTHER" id="PTHR30204:SF58">
    <property type="entry name" value="HTH-TYPE TRANSCRIPTIONAL REGULATOR YFMP"/>
    <property type="match status" value="1"/>
</dbReference>
<dbReference type="Pfam" id="PF13411">
    <property type="entry name" value="MerR_1"/>
    <property type="match status" value="1"/>
</dbReference>
<dbReference type="GO" id="GO:0003677">
    <property type="term" value="F:DNA binding"/>
    <property type="evidence" value="ECO:0007669"/>
    <property type="project" value="UniProtKB-KW"/>
</dbReference>
<name>A0A150FBE4_9BACI</name>
<comment type="caution">
    <text evidence="3">The sequence shown here is derived from an EMBL/GenBank/DDBJ whole genome shotgun (WGS) entry which is preliminary data.</text>
</comment>
<gene>
    <name evidence="3" type="ORF">AXI58_07935</name>
</gene>